<evidence type="ECO:0000259" key="1">
    <source>
        <dbReference type="Pfam" id="PF01408"/>
    </source>
</evidence>
<evidence type="ECO:0000313" key="3">
    <source>
        <dbReference type="EMBL" id="EEQ63226.1"/>
    </source>
</evidence>
<dbReference type="InterPro" id="IPR052515">
    <property type="entry name" value="Gfo/Idh/MocA_Oxidoreductase"/>
</dbReference>
<dbReference type="HOGENOM" id="CLU_023194_1_2_7"/>
<sequence length="337" mass="38687">MVKVGIAGFGKIGRLRAQKILEKNYAQVVAIYDVKKPSDLRSDIIFCHSIDELLSQDIDVVFICTFVDSLAEYTKKALLAKKHVFCEKPPAKTSKELQEVIEVERNSGMILKYGFNHRYHYSVMEAKKIIDTKTMGKLLWMKGTYGKAGSIDYDKNWRNYKNKSGGGILIDQGIHMLDLMRYLSGEEFEKINSFVTNAYWNIEVEDNAFAIMKTYSNAIAMLHSSATHWKHKFLLEMYFEEGYINLDGILSGTRSYAPETLVVGRREFEDITFAMGKPKESITWFENDDSWEIEIREFLDAVKGEKSIVNGTSTDALKTLLLIEKIYNNSGFYNEQK</sequence>
<dbReference type="InterPro" id="IPR000683">
    <property type="entry name" value="Gfo/Idh/MocA-like_OxRdtase_N"/>
</dbReference>
<keyword evidence="4" id="KW-1185">Reference proteome</keyword>
<dbReference type="Gene3D" id="3.30.360.10">
    <property type="entry name" value="Dihydrodipicolinate Reductase, domain 2"/>
    <property type="match status" value="1"/>
</dbReference>
<dbReference type="Gene3D" id="3.40.50.720">
    <property type="entry name" value="NAD(P)-binding Rossmann-like Domain"/>
    <property type="match status" value="1"/>
</dbReference>
<dbReference type="PANTHER" id="PTHR43249">
    <property type="entry name" value="UDP-N-ACETYL-2-AMINO-2-DEOXY-D-GLUCURONATE OXIDASE"/>
    <property type="match status" value="1"/>
</dbReference>
<reference evidence="4" key="1">
    <citation type="journal article" date="2014" name="Genome Announc.">
        <title>Draft genome sequences of six enterohepatic helicobacter species isolated from humans and one from rhesus macaques.</title>
        <authorList>
            <person name="Shen Z."/>
            <person name="Sheh A."/>
            <person name="Young S.K."/>
            <person name="Abouelliel A."/>
            <person name="Ward D.V."/>
            <person name="Earl A.M."/>
            <person name="Fox J.G."/>
        </authorList>
    </citation>
    <scope>NUCLEOTIDE SEQUENCE [LARGE SCALE GENOMIC DNA]</scope>
    <source>
        <strain evidence="4">MIT 98-5489</strain>
    </source>
</reference>
<dbReference type="RefSeq" id="WP_005021460.1">
    <property type="nucleotide sequence ID" value="NZ_DS990442.1"/>
</dbReference>
<dbReference type="InterPro" id="IPR055170">
    <property type="entry name" value="GFO_IDH_MocA-like_dom"/>
</dbReference>
<organism evidence="3 4">
    <name type="scientific">Helicobacter pullorum MIT 98-5489</name>
    <dbReference type="NCBI Taxonomy" id="537972"/>
    <lineage>
        <taxon>Bacteria</taxon>
        <taxon>Pseudomonadati</taxon>
        <taxon>Campylobacterota</taxon>
        <taxon>Epsilonproteobacteria</taxon>
        <taxon>Campylobacterales</taxon>
        <taxon>Helicobacteraceae</taxon>
        <taxon>Helicobacter</taxon>
    </lineage>
</organism>
<dbReference type="SUPFAM" id="SSF51735">
    <property type="entry name" value="NAD(P)-binding Rossmann-fold domains"/>
    <property type="match status" value="1"/>
</dbReference>
<dbReference type="EMBL" id="DS990442">
    <property type="protein sequence ID" value="EEQ63226.1"/>
    <property type="molecule type" value="Genomic_DNA"/>
</dbReference>
<feature type="domain" description="Gfo/Idh/MocA-like oxidoreductase N-terminal" evidence="1">
    <location>
        <begin position="2"/>
        <end position="114"/>
    </location>
</feature>
<evidence type="ECO:0000313" key="4">
    <source>
        <dbReference type="Proteomes" id="UP000003953"/>
    </source>
</evidence>
<dbReference type="PANTHER" id="PTHR43249:SF1">
    <property type="entry name" value="D-GLUCOSIDE 3-DEHYDROGENASE"/>
    <property type="match status" value="1"/>
</dbReference>
<dbReference type="InterPro" id="IPR036291">
    <property type="entry name" value="NAD(P)-bd_dom_sf"/>
</dbReference>
<proteinExistence type="predicted"/>
<dbReference type="AlphaFoldDB" id="C5EZB1"/>
<dbReference type="GO" id="GO:0000166">
    <property type="term" value="F:nucleotide binding"/>
    <property type="evidence" value="ECO:0007669"/>
    <property type="project" value="InterPro"/>
</dbReference>
<dbReference type="Pfam" id="PF01408">
    <property type="entry name" value="GFO_IDH_MocA"/>
    <property type="match status" value="1"/>
</dbReference>
<dbReference type="SUPFAM" id="SSF55347">
    <property type="entry name" value="Glyceraldehyde-3-phosphate dehydrogenase-like, C-terminal domain"/>
    <property type="match status" value="1"/>
</dbReference>
<protein>
    <submittedName>
        <fullName evidence="3">Oxidoreductase, NAD-binding domain protein</fullName>
    </submittedName>
</protein>
<dbReference type="eggNOG" id="COG0673">
    <property type="taxonomic scope" value="Bacteria"/>
</dbReference>
<evidence type="ECO:0000259" key="2">
    <source>
        <dbReference type="Pfam" id="PF22725"/>
    </source>
</evidence>
<feature type="domain" description="GFO/IDH/MocA-like oxidoreductase" evidence="2">
    <location>
        <begin position="124"/>
        <end position="244"/>
    </location>
</feature>
<accession>C5EZB1</accession>
<name>C5EZB1_9HELI</name>
<dbReference type="Proteomes" id="UP000003953">
    <property type="component" value="Unassembled WGS sequence"/>
</dbReference>
<dbReference type="Pfam" id="PF22725">
    <property type="entry name" value="GFO_IDH_MocA_C3"/>
    <property type="match status" value="1"/>
</dbReference>
<gene>
    <name evidence="3" type="ORF">HPMG_00683</name>
</gene>